<feature type="domain" description="Methyltransferase type 11" evidence="4">
    <location>
        <begin position="44"/>
        <end position="138"/>
    </location>
</feature>
<keyword evidence="3" id="KW-0949">S-adenosyl-L-methionine</keyword>
<dbReference type="InterPro" id="IPR013216">
    <property type="entry name" value="Methyltransf_11"/>
</dbReference>
<keyword evidence="1 5" id="KW-0489">Methyltransferase</keyword>
<evidence type="ECO:0000256" key="2">
    <source>
        <dbReference type="ARBA" id="ARBA00022679"/>
    </source>
</evidence>
<dbReference type="AlphaFoldDB" id="A0AAU8BLG2"/>
<evidence type="ECO:0000256" key="1">
    <source>
        <dbReference type="ARBA" id="ARBA00022603"/>
    </source>
</evidence>
<dbReference type="InterPro" id="IPR029063">
    <property type="entry name" value="SAM-dependent_MTases_sf"/>
</dbReference>
<dbReference type="EMBL" id="CP115920">
    <property type="protein sequence ID" value="XCD17497.1"/>
    <property type="molecule type" value="Genomic_DNA"/>
</dbReference>
<dbReference type="GO" id="GO:0008757">
    <property type="term" value="F:S-adenosylmethionine-dependent methyltransferase activity"/>
    <property type="evidence" value="ECO:0007669"/>
    <property type="project" value="InterPro"/>
</dbReference>
<gene>
    <name evidence="5" type="ORF">PG915_08185</name>
</gene>
<dbReference type="PANTHER" id="PTHR43464:SF19">
    <property type="entry name" value="UBIQUINONE BIOSYNTHESIS O-METHYLTRANSFERASE, MITOCHONDRIAL"/>
    <property type="match status" value="1"/>
</dbReference>
<reference evidence="5" key="1">
    <citation type="submission" date="2023-01" db="EMBL/GenBank/DDBJ databases">
        <title>Vibrio sp. CB1-14 genome sequencing.</title>
        <authorList>
            <person name="Otstavnykh N."/>
            <person name="Isaeva M."/>
            <person name="Meleshko D."/>
        </authorList>
    </citation>
    <scope>NUCLEOTIDE SEQUENCE</scope>
    <source>
        <strain evidence="5">CB1-14</strain>
    </source>
</reference>
<dbReference type="Gene3D" id="3.40.50.150">
    <property type="entry name" value="Vaccinia Virus protein VP39"/>
    <property type="match status" value="1"/>
</dbReference>
<sequence length="232" mass="26322">MMGEMYTKHADKYAEAIENNAYNALYERPSTLALVGDVNNKRVLDLGCGPGVYAEHFVKQGATVTAIDLSEEMVELTQRRLGDAVTCYSQDLTEGLPKESSDQYDIVVCPLMIHYLEDLVPLFTEVQRVLKTGGTFVFSTHHPIIDFEDDAFNNYFDVERITEHWDTVGEPVEVSFFRRSLTNLFDSLSETGFILDKFSEGKPAPEMQAVAPETFERLSRRPNFIFIRAQAK</sequence>
<proteinExistence type="predicted"/>
<dbReference type="PANTHER" id="PTHR43464">
    <property type="entry name" value="METHYLTRANSFERASE"/>
    <property type="match status" value="1"/>
</dbReference>
<name>A0AAU8BLG2_9VIBR</name>
<dbReference type="RefSeq" id="WP_353498687.1">
    <property type="nucleotide sequence ID" value="NZ_CP115920.1"/>
</dbReference>
<evidence type="ECO:0000259" key="4">
    <source>
        <dbReference type="Pfam" id="PF08241"/>
    </source>
</evidence>
<dbReference type="Pfam" id="PF08241">
    <property type="entry name" value="Methyltransf_11"/>
    <property type="match status" value="1"/>
</dbReference>
<organism evidence="5">
    <name type="scientific">Vibrio chaetopteri</name>
    <dbReference type="NCBI Taxonomy" id="3016528"/>
    <lineage>
        <taxon>Bacteria</taxon>
        <taxon>Pseudomonadati</taxon>
        <taxon>Pseudomonadota</taxon>
        <taxon>Gammaproteobacteria</taxon>
        <taxon>Vibrionales</taxon>
        <taxon>Vibrionaceae</taxon>
        <taxon>Vibrio</taxon>
    </lineage>
</organism>
<dbReference type="KEGG" id="vck:PG915_08185"/>
<accession>A0AAU8BLG2</accession>
<protein>
    <submittedName>
        <fullName evidence="5">Class I SAM-dependent methyltransferase</fullName>
    </submittedName>
</protein>
<keyword evidence="2" id="KW-0808">Transferase</keyword>
<dbReference type="SUPFAM" id="SSF53335">
    <property type="entry name" value="S-adenosyl-L-methionine-dependent methyltransferases"/>
    <property type="match status" value="1"/>
</dbReference>
<evidence type="ECO:0000256" key="3">
    <source>
        <dbReference type="ARBA" id="ARBA00022691"/>
    </source>
</evidence>
<dbReference type="GO" id="GO:0032259">
    <property type="term" value="P:methylation"/>
    <property type="evidence" value="ECO:0007669"/>
    <property type="project" value="UniProtKB-KW"/>
</dbReference>
<evidence type="ECO:0000313" key="5">
    <source>
        <dbReference type="EMBL" id="XCD17497.1"/>
    </source>
</evidence>
<dbReference type="CDD" id="cd02440">
    <property type="entry name" value="AdoMet_MTases"/>
    <property type="match status" value="1"/>
</dbReference>